<protein>
    <submittedName>
        <fullName evidence="1">Uncharacterized protein</fullName>
    </submittedName>
</protein>
<sequence length="80" mass="9209">MRKNNSEGLFGWQSSAENKLLDAVETNYFINKIILLLRSLATVDHKLGSQFQVCQVSPKMSFPVDRAWHMLLLSSLKREQ</sequence>
<gene>
    <name evidence="1" type="primary">ORF182285</name>
</gene>
<dbReference type="AlphaFoldDB" id="A0A0B7BGL4"/>
<organism evidence="1">
    <name type="scientific">Arion vulgaris</name>
    <dbReference type="NCBI Taxonomy" id="1028688"/>
    <lineage>
        <taxon>Eukaryota</taxon>
        <taxon>Metazoa</taxon>
        <taxon>Spiralia</taxon>
        <taxon>Lophotrochozoa</taxon>
        <taxon>Mollusca</taxon>
        <taxon>Gastropoda</taxon>
        <taxon>Heterobranchia</taxon>
        <taxon>Euthyneura</taxon>
        <taxon>Panpulmonata</taxon>
        <taxon>Eupulmonata</taxon>
        <taxon>Stylommatophora</taxon>
        <taxon>Helicina</taxon>
        <taxon>Arionoidea</taxon>
        <taxon>Arionidae</taxon>
        <taxon>Arion</taxon>
    </lineage>
</organism>
<proteinExistence type="predicted"/>
<dbReference type="EMBL" id="HACG01044465">
    <property type="protein sequence ID" value="CEK91330.1"/>
    <property type="molecule type" value="Transcribed_RNA"/>
</dbReference>
<reference evidence="1" key="1">
    <citation type="submission" date="2014-12" db="EMBL/GenBank/DDBJ databases">
        <title>Insight into the proteome of Arion vulgaris.</title>
        <authorList>
            <person name="Aradska J."/>
            <person name="Bulat T."/>
            <person name="Smidak R."/>
            <person name="Sarate P."/>
            <person name="Gangsoo J."/>
            <person name="Sialana F."/>
            <person name="Bilban M."/>
            <person name="Lubec G."/>
        </authorList>
    </citation>
    <scope>NUCLEOTIDE SEQUENCE</scope>
    <source>
        <tissue evidence="1">Skin</tissue>
    </source>
</reference>
<accession>A0A0B7BGL4</accession>
<name>A0A0B7BGL4_9EUPU</name>
<evidence type="ECO:0000313" key="1">
    <source>
        <dbReference type="EMBL" id="CEK91330.1"/>
    </source>
</evidence>